<proteinExistence type="predicted"/>
<dbReference type="Proteomes" id="UP000178912">
    <property type="component" value="Unassembled WGS sequence"/>
</dbReference>
<sequence length="115" mass="12992">MQQNNIPKPTSKDSNKFDLIHARELLGSMSDWPKSYVKSFRWRIDCSEPGLYFESFFGTLGEGHPDKLWGAAMLEAENDAGLSFDVAPYIKGRLENAGFINVVEKKVCCTIGRWS</sequence>
<evidence type="ECO:0000313" key="2">
    <source>
        <dbReference type="Proteomes" id="UP000178912"/>
    </source>
</evidence>
<dbReference type="EMBL" id="FJUX01000051">
    <property type="protein sequence ID" value="CZT01328.1"/>
    <property type="molecule type" value="Genomic_DNA"/>
</dbReference>
<keyword evidence="2" id="KW-1185">Reference proteome</keyword>
<dbReference type="AlphaFoldDB" id="A0A1E1KWC2"/>
<name>A0A1E1KWC2_9HELO</name>
<gene>
    <name evidence="1" type="ORF">RAG0_09015</name>
</gene>
<evidence type="ECO:0000313" key="1">
    <source>
        <dbReference type="EMBL" id="CZT01328.1"/>
    </source>
</evidence>
<dbReference type="OrthoDB" id="2013972at2759"/>
<accession>A0A1E1KWC2</accession>
<reference evidence="2" key="1">
    <citation type="submission" date="2016-03" db="EMBL/GenBank/DDBJ databases">
        <authorList>
            <person name="Guldener U."/>
        </authorList>
    </citation>
    <scope>NUCLEOTIDE SEQUENCE [LARGE SCALE GENOMIC DNA]</scope>
    <source>
        <strain evidence="2">04CH-RAC-A.6.1</strain>
    </source>
</reference>
<organism evidence="1 2">
    <name type="scientific">Rhynchosporium agropyri</name>
    <dbReference type="NCBI Taxonomy" id="914238"/>
    <lineage>
        <taxon>Eukaryota</taxon>
        <taxon>Fungi</taxon>
        <taxon>Dikarya</taxon>
        <taxon>Ascomycota</taxon>
        <taxon>Pezizomycotina</taxon>
        <taxon>Leotiomycetes</taxon>
        <taxon>Helotiales</taxon>
        <taxon>Ploettnerulaceae</taxon>
        <taxon>Rhynchosporium</taxon>
    </lineage>
</organism>
<protein>
    <submittedName>
        <fullName evidence="1">Uncharacterized protein</fullName>
    </submittedName>
</protein>